<evidence type="ECO:0000313" key="2">
    <source>
        <dbReference type="Proteomes" id="UP000017820"/>
    </source>
</evidence>
<comment type="caution">
    <text evidence="1">The sequence shown here is derived from an EMBL/GenBank/DDBJ whole genome shotgun (WGS) entry which is preliminary data.</text>
</comment>
<gene>
    <name evidence="1" type="ORF">PL2TA16_00222</name>
</gene>
<accession>V4HNT6</accession>
<dbReference type="AlphaFoldDB" id="V4HNT6"/>
<dbReference type="Proteomes" id="UP000017820">
    <property type="component" value="Unassembled WGS sequence"/>
</dbReference>
<reference evidence="1 2" key="1">
    <citation type="submission" date="2013-07" db="EMBL/GenBank/DDBJ databases">
        <title>Draft genome sequence of Pseudoalteromonas luteoviolacea 2ta16.</title>
        <authorList>
            <person name="Allen E.E."/>
            <person name="Azam F."/>
            <person name="Podell S."/>
        </authorList>
    </citation>
    <scope>NUCLEOTIDE SEQUENCE [LARGE SCALE GENOMIC DNA]</scope>
    <source>
        <strain evidence="1 2">2ta16</strain>
    </source>
</reference>
<proteinExistence type="predicted"/>
<organism evidence="1 2">
    <name type="scientific">Pseudoalteromonas luteoviolacea (strain 2ta16)</name>
    <dbReference type="NCBI Taxonomy" id="1353533"/>
    <lineage>
        <taxon>Bacteria</taxon>
        <taxon>Pseudomonadati</taxon>
        <taxon>Pseudomonadota</taxon>
        <taxon>Gammaproteobacteria</taxon>
        <taxon>Alteromonadales</taxon>
        <taxon>Pseudoalteromonadaceae</taxon>
        <taxon>Pseudoalteromonas</taxon>
    </lineage>
</organism>
<name>V4HNT6_PSEL2</name>
<protein>
    <submittedName>
        <fullName evidence="1">Uncharacterized protein</fullName>
    </submittedName>
</protein>
<sequence length="103" mass="11441">MRYKPIKTNIMVLKSSPSVLPPDNSLSTSAHSPTHEFIRPQTLLELKIKTKNTTMVDTTKFICYPYSSLSLKQSGIINQVPNIVKLSYSDCSAEHFLSTVAAP</sequence>
<evidence type="ECO:0000313" key="1">
    <source>
        <dbReference type="EMBL" id="ESP91423.1"/>
    </source>
</evidence>
<dbReference type="EMBL" id="AUSV01000113">
    <property type="protein sequence ID" value="ESP91423.1"/>
    <property type="molecule type" value="Genomic_DNA"/>
</dbReference>